<dbReference type="GO" id="GO:0038039">
    <property type="term" value="C:G protein-coupled receptor heterodimeric complex"/>
    <property type="evidence" value="ECO:0007669"/>
    <property type="project" value="TreeGrafter"/>
</dbReference>
<evidence type="ECO:0000256" key="6">
    <source>
        <dbReference type="ARBA" id="ARBA00023170"/>
    </source>
</evidence>
<evidence type="ECO:0000313" key="11">
    <source>
        <dbReference type="EMBL" id="CAG9331430.1"/>
    </source>
</evidence>
<keyword evidence="6" id="KW-0675">Receptor</keyword>
<dbReference type="InterPro" id="IPR028082">
    <property type="entry name" value="Peripla_BP_I"/>
</dbReference>
<dbReference type="Pfam" id="PF01094">
    <property type="entry name" value="ANF_receptor"/>
    <property type="match status" value="1"/>
</dbReference>
<dbReference type="EMBL" id="CAJZBQ010000053">
    <property type="protein sequence ID" value="CAG9331430.1"/>
    <property type="molecule type" value="Genomic_DNA"/>
</dbReference>
<dbReference type="Gene3D" id="3.40.50.2300">
    <property type="match status" value="2"/>
</dbReference>
<dbReference type="Proteomes" id="UP001162131">
    <property type="component" value="Unassembled WGS sequence"/>
</dbReference>
<keyword evidence="12" id="KW-1185">Reference proteome</keyword>
<feature type="transmembrane region" description="Helical" evidence="9">
    <location>
        <begin position="1044"/>
        <end position="1066"/>
    </location>
</feature>
<keyword evidence="7" id="KW-0325">Glycoprotein</keyword>
<dbReference type="InterPro" id="IPR002455">
    <property type="entry name" value="GPCR3_GABA-B"/>
</dbReference>
<name>A0AAU9JZL3_9CILI</name>
<feature type="transmembrane region" description="Helical" evidence="9">
    <location>
        <begin position="901"/>
        <end position="923"/>
    </location>
</feature>
<dbReference type="InterPro" id="IPR001828">
    <property type="entry name" value="ANF_lig-bd_rcpt"/>
</dbReference>
<evidence type="ECO:0000256" key="2">
    <source>
        <dbReference type="ARBA" id="ARBA00022692"/>
    </source>
</evidence>
<evidence type="ECO:0000256" key="8">
    <source>
        <dbReference type="ARBA" id="ARBA00023224"/>
    </source>
</evidence>
<sequence length="1140" mass="128739">MGVILFELKGFLKLLFLTFITVSTSSEVLIVYSHASKSAAASLFADVITSVSNISLIEIFSCDFNFLDEEISKHPNLIAIFDITDNLTSQFKISKLCKDKLLIHFLVSESMPYKNNWTFMLSAPKTNLCEAFITTLKYFNWTTGVAFSSVKNYPIYQANLHNYSEKIDLFSASSGAFVTNFIQKEVLRLGSSLFYLFADNNSSIEIQKNLKSSKMLTNGTGILLISESSYGSTIEGALAIVEKGKETAESYEKYLYLTILDMISLLSNASSYDDSLIMLLEKCPNHYCVNGFSLVNIHENQRKFVGSITNGILMLNSSIVFPGNSVEIPISQKKYLYVSANDGTTNPDAAPSEFVILYNRGFASALKDMNTGNDILQNFQLKLNDFDCGAAVYNAAFNYNCINKDKDKLGLARIMASSSLLAYGEIATLAKLNITLPCIGALNVDSGLSNSTKYPFYSRVSVPSTVLFSQVPLILKVMGWRNIAILYQNDSLGTTANYYINQANEKQNLNIINKLKIIPPLLTRGQLKNYSHVFQDIIDTNARMIVLILNPPLIDYAAELFYDLGMRKGDMIFYSPNVGWLSSVANKDDYTYKRIEVAIPLLAVYQSFFVGEKGKSVHDDLYKSYGNLEPSSFSCLFYDSLYLVGAALDWTINQGKDYTDPTSLQSAIRSVKFAGCSGTIYMQKNSNDVQLTSFTIQSNFYNSTTSALKIYDVGLLAPTSLKVLTIETPFIYADGTSNKPTDFRITRTNCPFDDKLKQTFAKGRALVFGICFFIAVVTTIVTFVVWKKWWNLKVEELTKSEELSIADMIVGITIVVEFFQLLSQGPDIRPLNSMLDDIGDAVSLDVKGLLKFENNIFWWFYTAIIILCGLWCIFCIEIFWHLDETFNNIWFFRALGILADYSMPILGNLCFIPFISILLEVFVCDNSIGNDFKDSYLSIDCYQFCWQGSHIPYAILSTVSLICYHPFAVYCRPLWQEFQHELHVKSFPLYLMVKTVVQVVLIVMNKTIKRSNDIAHGFLFTFLVIFYILILLKFKAYNYERFNWWHNLTLAGVTWVSFLSTMNFLINGKSFPWISLILGGWGVLALIGLLVQKKKYPSLLFRKKGKDTSNLFKFAFSFGKKSKDHHSKIIPQKLDLLSSK</sequence>
<evidence type="ECO:0000256" key="5">
    <source>
        <dbReference type="ARBA" id="ARBA00023136"/>
    </source>
</evidence>
<feature type="transmembrane region" description="Helical" evidence="9">
    <location>
        <begin position="856"/>
        <end position="880"/>
    </location>
</feature>
<accession>A0AAU9JZL3</accession>
<dbReference type="PANTHER" id="PTHR10519:SF20">
    <property type="entry name" value="G-PROTEIN COUPLED RECEPTOR 156-RELATED"/>
    <property type="match status" value="1"/>
</dbReference>
<gene>
    <name evidence="11" type="ORF">BSTOLATCC_MIC53500</name>
</gene>
<proteinExistence type="predicted"/>
<feature type="transmembrane region" description="Helical" evidence="9">
    <location>
        <begin position="765"/>
        <end position="785"/>
    </location>
</feature>
<evidence type="ECO:0000256" key="4">
    <source>
        <dbReference type="ARBA" id="ARBA00023040"/>
    </source>
</evidence>
<feature type="transmembrane region" description="Helical" evidence="9">
    <location>
        <begin position="987"/>
        <end position="1008"/>
    </location>
</feature>
<keyword evidence="5 9" id="KW-0472">Membrane</keyword>
<protein>
    <recommendedName>
        <fullName evidence="10">Receptor ligand binding region domain-containing protein</fullName>
    </recommendedName>
</protein>
<feature type="transmembrane region" description="Helical" evidence="9">
    <location>
        <begin position="1014"/>
        <end position="1032"/>
    </location>
</feature>
<evidence type="ECO:0000256" key="7">
    <source>
        <dbReference type="ARBA" id="ARBA00023180"/>
    </source>
</evidence>
<keyword evidence="3 9" id="KW-1133">Transmembrane helix</keyword>
<keyword evidence="2 9" id="KW-0812">Transmembrane</keyword>
<keyword evidence="8" id="KW-0807">Transducer</keyword>
<dbReference type="GO" id="GO:0004965">
    <property type="term" value="F:G protein-coupled GABA receptor activity"/>
    <property type="evidence" value="ECO:0007669"/>
    <property type="project" value="InterPro"/>
</dbReference>
<evidence type="ECO:0000313" key="12">
    <source>
        <dbReference type="Proteomes" id="UP001162131"/>
    </source>
</evidence>
<dbReference type="GO" id="GO:0007214">
    <property type="term" value="P:gamma-aminobutyric acid signaling pathway"/>
    <property type="evidence" value="ECO:0007669"/>
    <property type="project" value="TreeGrafter"/>
</dbReference>
<organism evidence="11 12">
    <name type="scientific">Blepharisma stoltei</name>
    <dbReference type="NCBI Taxonomy" id="1481888"/>
    <lineage>
        <taxon>Eukaryota</taxon>
        <taxon>Sar</taxon>
        <taxon>Alveolata</taxon>
        <taxon>Ciliophora</taxon>
        <taxon>Postciliodesmatophora</taxon>
        <taxon>Heterotrichea</taxon>
        <taxon>Heterotrichida</taxon>
        <taxon>Blepharismidae</taxon>
        <taxon>Blepharisma</taxon>
    </lineage>
</organism>
<evidence type="ECO:0000256" key="1">
    <source>
        <dbReference type="ARBA" id="ARBA00004370"/>
    </source>
</evidence>
<feature type="transmembrane region" description="Helical" evidence="9">
    <location>
        <begin position="1072"/>
        <end position="1091"/>
    </location>
</feature>
<evidence type="ECO:0000256" key="3">
    <source>
        <dbReference type="ARBA" id="ARBA00022989"/>
    </source>
</evidence>
<dbReference type="SUPFAM" id="SSF53822">
    <property type="entry name" value="Periplasmic binding protein-like I"/>
    <property type="match status" value="1"/>
</dbReference>
<comment type="caution">
    <text evidence="11">The sequence shown here is derived from an EMBL/GenBank/DDBJ whole genome shotgun (WGS) entry which is preliminary data.</text>
</comment>
<evidence type="ECO:0000259" key="10">
    <source>
        <dbReference type="Pfam" id="PF01094"/>
    </source>
</evidence>
<dbReference type="AlphaFoldDB" id="A0AAU9JZL3"/>
<keyword evidence="4" id="KW-0297">G-protein coupled receptor</keyword>
<comment type="subcellular location">
    <subcellularLocation>
        <location evidence="1">Membrane</location>
    </subcellularLocation>
</comment>
<dbReference type="PANTHER" id="PTHR10519">
    <property type="entry name" value="GABA-B RECEPTOR"/>
    <property type="match status" value="1"/>
</dbReference>
<reference evidence="11" key="1">
    <citation type="submission" date="2021-09" db="EMBL/GenBank/DDBJ databases">
        <authorList>
            <consortium name="AG Swart"/>
            <person name="Singh M."/>
            <person name="Singh A."/>
            <person name="Seah K."/>
            <person name="Emmerich C."/>
        </authorList>
    </citation>
    <scope>NUCLEOTIDE SEQUENCE</scope>
    <source>
        <strain evidence="11">ATCC30299</strain>
    </source>
</reference>
<evidence type="ECO:0000256" key="9">
    <source>
        <dbReference type="SAM" id="Phobius"/>
    </source>
</evidence>
<feature type="domain" description="Receptor ligand binding region" evidence="10">
    <location>
        <begin position="364"/>
        <end position="686"/>
    </location>
</feature>